<comment type="catalytic activity">
    <reaction evidence="7 8">
        <text>L-histidinol phosphate + H2O = L-histidinol + phosphate</text>
        <dbReference type="Rhea" id="RHEA:14465"/>
        <dbReference type="ChEBI" id="CHEBI:15377"/>
        <dbReference type="ChEBI" id="CHEBI:43474"/>
        <dbReference type="ChEBI" id="CHEBI:57699"/>
        <dbReference type="ChEBI" id="CHEBI:57980"/>
        <dbReference type="EC" id="3.1.3.15"/>
    </reaction>
</comment>
<dbReference type="OrthoDB" id="5957391at2759"/>
<comment type="pathway">
    <text evidence="1 8">Amino-acid biosynthesis; L-histidine biosynthesis; L-histidine from 5-phospho-alpha-D-ribose 1-diphosphate: step 8/9.</text>
</comment>
<dbReference type="EC" id="3.1.3.15" evidence="3 8"/>
<dbReference type="PANTHER" id="PTHR21039">
    <property type="entry name" value="HISTIDINOL PHOSPHATASE-RELATED"/>
    <property type="match status" value="1"/>
</dbReference>
<keyword evidence="4 8" id="KW-0028">Amino-acid biosynthesis</keyword>
<keyword evidence="5 8" id="KW-0378">Hydrolase</keyword>
<name>A0A1D2VID0_9ASCO</name>
<dbReference type="Gene3D" id="3.20.20.140">
    <property type="entry name" value="Metal-dependent hydrolases"/>
    <property type="match status" value="1"/>
</dbReference>
<evidence type="ECO:0000259" key="9">
    <source>
        <dbReference type="Pfam" id="PF02811"/>
    </source>
</evidence>
<dbReference type="GO" id="GO:0005737">
    <property type="term" value="C:cytoplasm"/>
    <property type="evidence" value="ECO:0007669"/>
    <property type="project" value="TreeGrafter"/>
</dbReference>
<dbReference type="InterPro" id="IPR004013">
    <property type="entry name" value="PHP_dom"/>
</dbReference>
<sequence>MHSHHSHSGQYVAHATNTLDEMIQAAIARDFDIFCLTEHMPRLYDENIYPEEIELNYDVSRLNEIFQNYYNHSVALQQKINSDDTIKTKILVGFEIEGIDENHFNLSNEIFTKNEKFNMTVGSIHFVNKIPIDFNQEYWDLAKKSCNNSTYELFKSYFNLQYQLLQICKPNIVGHFDLIYLFSPANEGPKSENFSIENNWPKIWSLIIRNIKFIKEYGGLIELNSAALRKGWLTPYPNLEISLAIKKYGDSRFCFSDDSHSIAQVGLNYHKLLNYIQNSLKLDKIYYLDLDSDNETIVKTASIDDIKSNEKFWKNYN</sequence>
<dbReference type="AlphaFoldDB" id="A0A1D2VID0"/>
<proteinExistence type="inferred from homology"/>
<dbReference type="EMBL" id="KV454480">
    <property type="protein sequence ID" value="ODV61243.1"/>
    <property type="molecule type" value="Genomic_DNA"/>
</dbReference>
<evidence type="ECO:0000256" key="8">
    <source>
        <dbReference type="RuleBase" id="RU366003"/>
    </source>
</evidence>
<gene>
    <name evidence="10" type="ORF">ASCRUDRAFT_8174</name>
</gene>
<accession>A0A1D2VID0</accession>
<evidence type="ECO:0000256" key="7">
    <source>
        <dbReference type="ARBA" id="ARBA00049158"/>
    </source>
</evidence>
<dbReference type="SUPFAM" id="SSF89550">
    <property type="entry name" value="PHP domain-like"/>
    <property type="match status" value="1"/>
</dbReference>
<dbReference type="Pfam" id="PF02811">
    <property type="entry name" value="PHP"/>
    <property type="match status" value="1"/>
</dbReference>
<dbReference type="InterPro" id="IPR010140">
    <property type="entry name" value="Histidinol_P_phosphatase_HisJ"/>
</dbReference>
<evidence type="ECO:0000256" key="1">
    <source>
        <dbReference type="ARBA" id="ARBA00004970"/>
    </source>
</evidence>
<keyword evidence="11" id="KW-1185">Reference proteome</keyword>
<evidence type="ECO:0000256" key="4">
    <source>
        <dbReference type="ARBA" id="ARBA00022605"/>
    </source>
</evidence>
<feature type="domain" description="PHP" evidence="9">
    <location>
        <begin position="4"/>
        <end position="226"/>
    </location>
</feature>
<dbReference type="STRING" id="1344418.A0A1D2VID0"/>
<dbReference type="NCBIfam" id="TIGR01856">
    <property type="entry name" value="hisJ_fam"/>
    <property type="match status" value="1"/>
</dbReference>
<dbReference type="GO" id="GO:0000105">
    <property type="term" value="P:L-histidine biosynthetic process"/>
    <property type="evidence" value="ECO:0007669"/>
    <property type="project" value="UniProtKB-UniRule"/>
</dbReference>
<dbReference type="UniPathway" id="UPA00031">
    <property type="reaction ID" value="UER00013"/>
</dbReference>
<evidence type="ECO:0000313" key="11">
    <source>
        <dbReference type="Proteomes" id="UP000095038"/>
    </source>
</evidence>
<dbReference type="Proteomes" id="UP000095038">
    <property type="component" value="Unassembled WGS sequence"/>
</dbReference>
<evidence type="ECO:0000256" key="2">
    <source>
        <dbReference type="ARBA" id="ARBA00009152"/>
    </source>
</evidence>
<organism evidence="10 11">
    <name type="scientific">Ascoidea rubescens DSM 1968</name>
    <dbReference type="NCBI Taxonomy" id="1344418"/>
    <lineage>
        <taxon>Eukaryota</taxon>
        <taxon>Fungi</taxon>
        <taxon>Dikarya</taxon>
        <taxon>Ascomycota</taxon>
        <taxon>Saccharomycotina</taxon>
        <taxon>Saccharomycetes</taxon>
        <taxon>Ascoideaceae</taxon>
        <taxon>Ascoidea</taxon>
    </lineage>
</organism>
<evidence type="ECO:0000256" key="5">
    <source>
        <dbReference type="ARBA" id="ARBA00022801"/>
    </source>
</evidence>
<dbReference type="PANTHER" id="PTHR21039:SF0">
    <property type="entry name" value="HISTIDINOL-PHOSPHATASE"/>
    <property type="match status" value="1"/>
</dbReference>
<keyword evidence="6 8" id="KW-0368">Histidine biosynthesis</keyword>
<dbReference type="InterPro" id="IPR016195">
    <property type="entry name" value="Pol/histidinol_Pase-like"/>
</dbReference>
<dbReference type="FunCoup" id="A0A1D2VID0">
    <property type="interactions" value="129"/>
</dbReference>
<evidence type="ECO:0000256" key="6">
    <source>
        <dbReference type="ARBA" id="ARBA00023102"/>
    </source>
</evidence>
<dbReference type="InParanoid" id="A0A1D2VID0"/>
<reference evidence="11" key="1">
    <citation type="submission" date="2016-05" db="EMBL/GenBank/DDBJ databases">
        <title>Comparative genomics of biotechnologically important yeasts.</title>
        <authorList>
            <consortium name="DOE Joint Genome Institute"/>
            <person name="Riley R."/>
            <person name="Haridas S."/>
            <person name="Wolfe K.H."/>
            <person name="Lopes M.R."/>
            <person name="Hittinger C.T."/>
            <person name="Goker M."/>
            <person name="Salamov A."/>
            <person name="Wisecaver J."/>
            <person name="Long T.M."/>
            <person name="Aerts A.L."/>
            <person name="Barry K."/>
            <person name="Choi C."/>
            <person name="Clum A."/>
            <person name="Coughlan A.Y."/>
            <person name="Deshpande S."/>
            <person name="Douglass A.P."/>
            <person name="Hanson S.J."/>
            <person name="Klenk H.-P."/>
            <person name="Labutti K."/>
            <person name="Lapidus A."/>
            <person name="Lindquist E."/>
            <person name="Lipzen A."/>
            <person name="Meier-Kolthoff J.P."/>
            <person name="Ohm R.A."/>
            <person name="Otillar R.P."/>
            <person name="Pangilinan J."/>
            <person name="Peng Y."/>
            <person name="Rokas A."/>
            <person name="Rosa C.A."/>
            <person name="Scheuner C."/>
            <person name="Sibirny A.A."/>
            <person name="Slot J.C."/>
            <person name="Stielow J.B."/>
            <person name="Sun H."/>
            <person name="Kurtzman C.P."/>
            <person name="Blackwell M."/>
            <person name="Grigoriev I.V."/>
            <person name="Jeffries T.W."/>
        </authorList>
    </citation>
    <scope>NUCLEOTIDE SEQUENCE [LARGE SCALE GENOMIC DNA]</scope>
    <source>
        <strain evidence="11">DSM 1968</strain>
    </source>
</reference>
<dbReference type="GO" id="GO:0004401">
    <property type="term" value="F:histidinol-phosphatase activity"/>
    <property type="evidence" value="ECO:0007669"/>
    <property type="project" value="UniProtKB-UniRule"/>
</dbReference>
<evidence type="ECO:0000256" key="3">
    <source>
        <dbReference type="ARBA" id="ARBA00013085"/>
    </source>
</evidence>
<evidence type="ECO:0000313" key="10">
    <source>
        <dbReference type="EMBL" id="ODV61243.1"/>
    </source>
</evidence>
<dbReference type="GeneID" id="30968292"/>
<comment type="similarity">
    <text evidence="2 8">Belongs to the PHP hydrolase family. HisK subfamily.</text>
</comment>
<protein>
    <recommendedName>
        <fullName evidence="3 8">Histidinol-phosphatase</fullName>
        <shortName evidence="8">HolPase</shortName>
        <ecNumber evidence="3 8">3.1.3.15</ecNumber>
    </recommendedName>
</protein>
<dbReference type="RefSeq" id="XP_020047550.1">
    <property type="nucleotide sequence ID" value="XM_020194656.1"/>
</dbReference>